<evidence type="ECO:0000256" key="3">
    <source>
        <dbReference type="ARBA" id="ARBA00022723"/>
    </source>
</evidence>
<dbReference type="PANTHER" id="PTHR13778:SF47">
    <property type="entry name" value="LIPOPOLYSACCHARIDE 1,3-GALACTOSYLTRANSFERASE"/>
    <property type="match status" value="1"/>
</dbReference>
<protein>
    <submittedName>
        <fullName evidence="4">General stress protein A</fullName>
    </submittedName>
</protein>
<name>A0A075LHM5_9BACI</name>
<gene>
    <name evidence="4" type="ORF">GZ22_01050</name>
</gene>
<dbReference type="InterPro" id="IPR029044">
    <property type="entry name" value="Nucleotide-diphossugar_trans"/>
</dbReference>
<dbReference type="KEGG" id="tap:GZ22_01050"/>
<dbReference type="CDD" id="cd04194">
    <property type="entry name" value="GT8_A4GalT_like"/>
    <property type="match status" value="1"/>
</dbReference>
<dbReference type="InterPro" id="IPR002495">
    <property type="entry name" value="Glyco_trans_8"/>
</dbReference>
<sequence length="293" mass="34017">MNVLHHKDTIHVVSSADDNYAHHLGVMLASLLTNVDKNRRVMLYVIDGGIKKPNKRMLMKTTMQFGVPIRFLSIDTESYKNATESRYINKTAYYRISIPEVITDPSVERVIYIDCDTLVLTDIAQLNDIDLDGNLMAAVEDAGQLQRLEKMNITTEGKYFNSGMMVIDMEGWRKQNISNRVLQFIDENNDPDFLYLHDQDALNAILWDKWKPIHPKWNAQSFIILKTKTPRELVERKRYKEARQSPAIVHFTGANKPWNSDVGHPFAPLYFEFLQQTPWKVLPEKKEQEVYAD</sequence>
<evidence type="ECO:0000313" key="5">
    <source>
        <dbReference type="Proteomes" id="UP000027980"/>
    </source>
</evidence>
<dbReference type="AlphaFoldDB" id="A0A075LHM5"/>
<evidence type="ECO:0000256" key="1">
    <source>
        <dbReference type="ARBA" id="ARBA00022676"/>
    </source>
</evidence>
<reference evidence="4 5" key="1">
    <citation type="submission" date="2014-07" db="EMBL/GenBank/DDBJ databases">
        <title>Complete genome sequence of a moderately halophilic bacterium Terribacillus aidingensis MP602, isolated from Cryptomeria fortunei in Tianmu mountain in China.</title>
        <authorList>
            <person name="Wang Y."/>
            <person name="Lu P."/>
            <person name="Zhang L."/>
        </authorList>
    </citation>
    <scope>NUCLEOTIDE SEQUENCE [LARGE SCALE GENOMIC DNA]</scope>
    <source>
        <strain evidence="4 5">MP602</strain>
    </source>
</reference>
<dbReference type="Gene3D" id="3.90.550.10">
    <property type="entry name" value="Spore Coat Polysaccharide Biosynthesis Protein SpsA, Chain A"/>
    <property type="match status" value="1"/>
</dbReference>
<evidence type="ECO:0000313" key="4">
    <source>
        <dbReference type="EMBL" id="AIF65382.1"/>
    </source>
</evidence>
<dbReference type="GO" id="GO:0016757">
    <property type="term" value="F:glycosyltransferase activity"/>
    <property type="evidence" value="ECO:0007669"/>
    <property type="project" value="UniProtKB-KW"/>
</dbReference>
<dbReference type="Pfam" id="PF01501">
    <property type="entry name" value="Glyco_transf_8"/>
    <property type="match status" value="1"/>
</dbReference>
<keyword evidence="2" id="KW-0808">Transferase</keyword>
<keyword evidence="1" id="KW-0328">Glycosyltransferase</keyword>
<accession>A0A075LHM5</accession>
<proteinExistence type="predicted"/>
<dbReference type="Proteomes" id="UP000027980">
    <property type="component" value="Chromosome"/>
</dbReference>
<dbReference type="PANTHER" id="PTHR13778">
    <property type="entry name" value="GLYCOSYLTRANSFERASE 8 DOMAIN-CONTAINING PROTEIN"/>
    <property type="match status" value="1"/>
</dbReference>
<dbReference type="SUPFAM" id="SSF53448">
    <property type="entry name" value="Nucleotide-diphospho-sugar transferases"/>
    <property type="match status" value="1"/>
</dbReference>
<dbReference type="HOGENOM" id="CLU_050833_0_4_9"/>
<dbReference type="GO" id="GO:0046872">
    <property type="term" value="F:metal ion binding"/>
    <property type="evidence" value="ECO:0007669"/>
    <property type="project" value="UniProtKB-KW"/>
</dbReference>
<evidence type="ECO:0000256" key="2">
    <source>
        <dbReference type="ARBA" id="ARBA00022679"/>
    </source>
</evidence>
<dbReference type="InterPro" id="IPR050748">
    <property type="entry name" value="Glycosyltrans_8_dom-fam"/>
</dbReference>
<dbReference type="EMBL" id="CP008876">
    <property type="protein sequence ID" value="AIF65382.1"/>
    <property type="molecule type" value="Genomic_DNA"/>
</dbReference>
<organism evidence="4 5">
    <name type="scientific">Terribacillus saccharophilus</name>
    <dbReference type="NCBI Taxonomy" id="361277"/>
    <lineage>
        <taxon>Bacteria</taxon>
        <taxon>Bacillati</taxon>
        <taxon>Bacillota</taxon>
        <taxon>Bacilli</taxon>
        <taxon>Bacillales</taxon>
        <taxon>Bacillaceae</taxon>
        <taxon>Terribacillus</taxon>
    </lineage>
</organism>
<keyword evidence="3" id="KW-0479">Metal-binding</keyword>